<dbReference type="Pfam" id="PF01590">
    <property type="entry name" value="GAF"/>
    <property type="match status" value="1"/>
</dbReference>
<dbReference type="InterPro" id="IPR003018">
    <property type="entry name" value="GAF"/>
</dbReference>
<accession>A0A542Y290</accession>
<dbReference type="PANTHER" id="PTHR33744:SF1">
    <property type="entry name" value="DNA-BINDING TRANSCRIPTIONAL ACTIVATOR ADER"/>
    <property type="match status" value="1"/>
</dbReference>
<dbReference type="InterPro" id="IPR051448">
    <property type="entry name" value="CdaR-like_regulators"/>
</dbReference>
<gene>
    <name evidence="2" type="ORF">FB468_0172</name>
</gene>
<name>A0A542Y290_9MICO</name>
<dbReference type="Pfam" id="PF13556">
    <property type="entry name" value="HTH_30"/>
    <property type="match status" value="1"/>
</dbReference>
<dbReference type="InterPro" id="IPR042070">
    <property type="entry name" value="PucR_C-HTH_sf"/>
</dbReference>
<proteinExistence type="predicted"/>
<dbReference type="AlphaFoldDB" id="A0A542Y290"/>
<dbReference type="EMBL" id="VFON01000001">
    <property type="protein sequence ID" value="TQL42190.1"/>
    <property type="molecule type" value="Genomic_DNA"/>
</dbReference>
<dbReference type="PANTHER" id="PTHR33744">
    <property type="entry name" value="CARBOHYDRATE DIACID REGULATOR"/>
    <property type="match status" value="1"/>
</dbReference>
<organism evidence="2 3">
    <name type="scientific">Leucobacter komagatae</name>
    <dbReference type="NCBI Taxonomy" id="55969"/>
    <lineage>
        <taxon>Bacteria</taxon>
        <taxon>Bacillati</taxon>
        <taxon>Actinomycetota</taxon>
        <taxon>Actinomycetes</taxon>
        <taxon>Micrococcales</taxon>
        <taxon>Microbacteriaceae</taxon>
        <taxon>Leucobacter</taxon>
    </lineage>
</organism>
<dbReference type="Proteomes" id="UP000319094">
    <property type="component" value="Unassembled WGS sequence"/>
</dbReference>
<dbReference type="Gene3D" id="3.30.450.40">
    <property type="match status" value="1"/>
</dbReference>
<reference evidence="2 3" key="1">
    <citation type="submission" date="2019-06" db="EMBL/GenBank/DDBJ databases">
        <title>Sequencing the genomes of 1000 actinobacteria strains.</title>
        <authorList>
            <person name="Klenk H.-P."/>
        </authorList>
    </citation>
    <scope>NUCLEOTIDE SEQUENCE [LARGE SCALE GENOMIC DNA]</scope>
    <source>
        <strain evidence="2 3">DSM 8803</strain>
    </source>
</reference>
<dbReference type="RefSeq" id="WP_170219596.1">
    <property type="nucleotide sequence ID" value="NZ_BAAAUY010000023.1"/>
</dbReference>
<dbReference type="Gene3D" id="1.10.10.2840">
    <property type="entry name" value="PucR C-terminal helix-turn-helix domain"/>
    <property type="match status" value="1"/>
</dbReference>
<dbReference type="InterPro" id="IPR025736">
    <property type="entry name" value="PucR_C-HTH_dom"/>
</dbReference>
<sequence>MIDADSSPLLAVLTALESNGPGELFERELDAASVARALTPGEAELLRRIDANLVRGRRRESLLRVLLETTTDLVAITDFDAMLQAIVRRTRMLLGSDMAYISLNDYDARETFVHTTDGVATEAYRNIRMELGSGVLGKIAAGTGSAQALDYIGDPDIIHVAEIDQTVELEGVRSIMGAPLLRDGVLLGALLVAERYQRRYTAEEVWLVESMSALACVALSNARLIGDMKAALAERDRFQGRLEVERSRLANEQEFERALVDCAVSDDPYGRLLTILREQRGGGIWLLDDIGRPLRGDGPLPLGEAAVEKALTRARLSGDVEVLADAAGERLSLLSVGAAARSLGGILVSGEATDDAERVLRRSGVMLSVMRLMDESSREESVKAQSELVHSLLLPEASFEPVALQRAARFGLAPGDEVHVHVVAADNSAALVADALRAHLGGTGVVAEYAGHAVVLRADNVGEQLVQALARKQIAATVGVERAAELVGSLSDAHRAAAATLSAMIALELVGQAATSAELGTVGMLMTSASPAQVRSIVAVELAPVLDYDAARGTELVETLWVFFGSDRHQARTAQLLHVHPNTLRQRLERVGALLGDDWQSARRSSMIFLALQLHRLRESVDER</sequence>
<feature type="domain" description="GAF" evidence="1">
    <location>
        <begin position="78"/>
        <end position="229"/>
    </location>
</feature>
<dbReference type="SMART" id="SM00065">
    <property type="entry name" value="GAF"/>
    <property type="match status" value="1"/>
</dbReference>
<dbReference type="SUPFAM" id="SSF55781">
    <property type="entry name" value="GAF domain-like"/>
    <property type="match status" value="1"/>
</dbReference>
<keyword evidence="3" id="KW-1185">Reference proteome</keyword>
<evidence type="ECO:0000259" key="1">
    <source>
        <dbReference type="SMART" id="SM00065"/>
    </source>
</evidence>
<comment type="caution">
    <text evidence="2">The sequence shown here is derived from an EMBL/GenBank/DDBJ whole genome shotgun (WGS) entry which is preliminary data.</text>
</comment>
<evidence type="ECO:0000313" key="3">
    <source>
        <dbReference type="Proteomes" id="UP000319094"/>
    </source>
</evidence>
<evidence type="ECO:0000313" key="2">
    <source>
        <dbReference type="EMBL" id="TQL42190.1"/>
    </source>
</evidence>
<dbReference type="InterPro" id="IPR029016">
    <property type="entry name" value="GAF-like_dom_sf"/>
</dbReference>
<protein>
    <submittedName>
        <fullName evidence="2">GAF domain-containing protein</fullName>
    </submittedName>
</protein>